<name>G7L4Q4_MEDTR</name>
<keyword evidence="3" id="KW-1185">Reference proteome</keyword>
<reference evidence="2" key="3">
    <citation type="submission" date="2015-04" db="UniProtKB">
        <authorList>
            <consortium name="EnsemblPlants"/>
        </authorList>
    </citation>
    <scope>IDENTIFICATION</scope>
    <source>
        <strain evidence="2">cv. Jemalong A17</strain>
    </source>
</reference>
<dbReference type="AlphaFoldDB" id="G7L4Q4"/>
<protein>
    <submittedName>
        <fullName evidence="1">F-box protein interaction domain protein</fullName>
    </submittedName>
</protein>
<dbReference type="PANTHER" id="PTHR31790:SF81">
    <property type="entry name" value="PROTEIN, PUTATIVE-RELATED"/>
    <property type="match status" value="1"/>
</dbReference>
<dbReference type="NCBIfam" id="TIGR01640">
    <property type="entry name" value="F_box_assoc_1"/>
    <property type="match status" value="1"/>
</dbReference>
<evidence type="ECO:0000313" key="3">
    <source>
        <dbReference type="Proteomes" id="UP000002051"/>
    </source>
</evidence>
<gene>
    <name evidence="1" type="ordered locus">MTR_7g077910</name>
</gene>
<dbReference type="EnsemblPlants" id="AES80202">
    <property type="protein sequence ID" value="AES80202"/>
    <property type="gene ID" value="MTR_7g077910"/>
</dbReference>
<accession>G7L4Q4</accession>
<evidence type="ECO:0000313" key="2">
    <source>
        <dbReference type="EnsemblPlants" id="AES80202"/>
    </source>
</evidence>
<dbReference type="PaxDb" id="3880-AES80202"/>
<dbReference type="InterPro" id="IPR017451">
    <property type="entry name" value="F-box-assoc_interact_dom"/>
</dbReference>
<proteinExistence type="predicted"/>
<organism evidence="1 3">
    <name type="scientific">Medicago truncatula</name>
    <name type="common">Barrel medic</name>
    <name type="synonym">Medicago tribuloides</name>
    <dbReference type="NCBI Taxonomy" id="3880"/>
    <lineage>
        <taxon>Eukaryota</taxon>
        <taxon>Viridiplantae</taxon>
        <taxon>Streptophyta</taxon>
        <taxon>Embryophyta</taxon>
        <taxon>Tracheophyta</taxon>
        <taxon>Spermatophyta</taxon>
        <taxon>Magnoliopsida</taxon>
        <taxon>eudicotyledons</taxon>
        <taxon>Gunneridae</taxon>
        <taxon>Pentapetalae</taxon>
        <taxon>rosids</taxon>
        <taxon>fabids</taxon>
        <taxon>Fabales</taxon>
        <taxon>Fabaceae</taxon>
        <taxon>Papilionoideae</taxon>
        <taxon>50 kb inversion clade</taxon>
        <taxon>NPAAA clade</taxon>
        <taxon>Hologalegina</taxon>
        <taxon>IRL clade</taxon>
        <taxon>Trifolieae</taxon>
        <taxon>Medicago</taxon>
    </lineage>
</organism>
<reference evidence="1 3" key="2">
    <citation type="journal article" date="2014" name="BMC Genomics">
        <title>An improved genome release (version Mt4.0) for the model legume Medicago truncatula.</title>
        <authorList>
            <person name="Tang H."/>
            <person name="Krishnakumar V."/>
            <person name="Bidwell S."/>
            <person name="Rosen B."/>
            <person name="Chan A."/>
            <person name="Zhou S."/>
            <person name="Gentzbittel L."/>
            <person name="Childs K.L."/>
            <person name="Yandell M."/>
            <person name="Gundlach H."/>
            <person name="Mayer K.F."/>
            <person name="Schwartz D.C."/>
            <person name="Town C.D."/>
        </authorList>
    </citation>
    <scope>GENOME REANNOTATION</scope>
    <source>
        <strain evidence="2 3">cv. Jemalong A17</strain>
    </source>
</reference>
<dbReference type="EMBL" id="CM001223">
    <property type="protein sequence ID" value="AES80202.1"/>
    <property type="molecule type" value="Genomic_DNA"/>
</dbReference>
<dbReference type="HOGENOM" id="CLU_027176_0_0_1"/>
<dbReference type="PANTHER" id="PTHR31790">
    <property type="entry name" value="OS02G0783600 PROTEIN"/>
    <property type="match status" value="1"/>
</dbReference>
<evidence type="ECO:0000313" key="1">
    <source>
        <dbReference type="EMBL" id="AES80202.1"/>
    </source>
</evidence>
<dbReference type="InterPro" id="IPR052361">
    <property type="entry name" value="F-box_domain"/>
</dbReference>
<sequence>MPLSCSVVPYSMPRLIENPSFTHSDINADCYFSCCEDNYHTIVGSCNGLICLLAAIGGEYGHEVYGLRLWNPATRTTKDFGYFRDDFNFGFDNATDTYKVVASRYNPKDELRSNVKILSLSDNVWRDIESFPVVPLEFDYPEGYERDVNCGVYLSRTLNWLAIHNHLNYYSKDITIEQFVILSLDLGTETYNKYLLPRDFDEVPFMAPMVHVLGGCLCFSYSKDTYFVIWRMMKFGAKDSWTQFLKISYQDLQIDYDFFGYKPTLLLVPLLLYEDGHTLIFKNRYNESDYYGNNAILYNCRDNKLRRTKITTGTYTCKDYICWYSTMDYAESLVSVL</sequence>
<dbReference type="OMA" id="NVSIRIY"/>
<reference evidence="1 3" key="1">
    <citation type="journal article" date="2011" name="Nature">
        <title>The Medicago genome provides insight into the evolution of rhizobial symbioses.</title>
        <authorList>
            <person name="Young N.D."/>
            <person name="Debelle F."/>
            <person name="Oldroyd G.E."/>
            <person name="Geurts R."/>
            <person name="Cannon S.B."/>
            <person name="Udvardi M.K."/>
            <person name="Benedito V.A."/>
            <person name="Mayer K.F."/>
            <person name="Gouzy J."/>
            <person name="Schoof H."/>
            <person name="Van de Peer Y."/>
            <person name="Proost S."/>
            <person name="Cook D.R."/>
            <person name="Meyers B.C."/>
            <person name="Spannagl M."/>
            <person name="Cheung F."/>
            <person name="De Mita S."/>
            <person name="Krishnakumar V."/>
            <person name="Gundlach H."/>
            <person name="Zhou S."/>
            <person name="Mudge J."/>
            <person name="Bharti A.K."/>
            <person name="Murray J.D."/>
            <person name="Naoumkina M.A."/>
            <person name="Rosen B."/>
            <person name="Silverstein K.A."/>
            <person name="Tang H."/>
            <person name="Rombauts S."/>
            <person name="Zhao P.X."/>
            <person name="Zhou P."/>
            <person name="Barbe V."/>
            <person name="Bardou P."/>
            <person name="Bechner M."/>
            <person name="Bellec A."/>
            <person name="Berger A."/>
            <person name="Berges H."/>
            <person name="Bidwell S."/>
            <person name="Bisseling T."/>
            <person name="Choisne N."/>
            <person name="Couloux A."/>
            <person name="Denny R."/>
            <person name="Deshpande S."/>
            <person name="Dai X."/>
            <person name="Doyle J.J."/>
            <person name="Dudez A.M."/>
            <person name="Farmer A.D."/>
            <person name="Fouteau S."/>
            <person name="Franken C."/>
            <person name="Gibelin C."/>
            <person name="Gish J."/>
            <person name="Goldstein S."/>
            <person name="Gonzalez A.J."/>
            <person name="Green P.J."/>
            <person name="Hallab A."/>
            <person name="Hartog M."/>
            <person name="Hua A."/>
            <person name="Humphray S.J."/>
            <person name="Jeong D.H."/>
            <person name="Jing Y."/>
            <person name="Jocker A."/>
            <person name="Kenton S.M."/>
            <person name="Kim D.J."/>
            <person name="Klee K."/>
            <person name="Lai H."/>
            <person name="Lang C."/>
            <person name="Lin S."/>
            <person name="Macmil S.L."/>
            <person name="Magdelenat G."/>
            <person name="Matthews L."/>
            <person name="McCorrison J."/>
            <person name="Monaghan E.L."/>
            <person name="Mun J.H."/>
            <person name="Najar F.Z."/>
            <person name="Nicholson C."/>
            <person name="Noirot C."/>
            <person name="O'Bleness M."/>
            <person name="Paule C.R."/>
            <person name="Poulain J."/>
            <person name="Prion F."/>
            <person name="Qin B."/>
            <person name="Qu C."/>
            <person name="Retzel E.F."/>
            <person name="Riddle C."/>
            <person name="Sallet E."/>
            <person name="Samain S."/>
            <person name="Samson N."/>
            <person name="Sanders I."/>
            <person name="Saurat O."/>
            <person name="Scarpelli C."/>
            <person name="Schiex T."/>
            <person name="Segurens B."/>
            <person name="Severin A.J."/>
            <person name="Sherrier D.J."/>
            <person name="Shi R."/>
            <person name="Sims S."/>
            <person name="Singer S.R."/>
            <person name="Sinharoy S."/>
            <person name="Sterck L."/>
            <person name="Viollet A."/>
            <person name="Wang B.B."/>
            <person name="Wang K."/>
            <person name="Wang M."/>
            <person name="Wang X."/>
            <person name="Warfsmann J."/>
            <person name="Weissenbach J."/>
            <person name="White D.D."/>
            <person name="White J.D."/>
            <person name="Wiley G.B."/>
            <person name="Wincker P."/>
            <person name="Xing Y."/>
            <person name="Yang L."/>
            <person name="Yao Z."/>
            <person name="Ying F."/>
            <person name="Zhai J."/>
            <person name="Zhou L."/>
            <person name="Zuber A."/>
            <person name="Denarie J."/>
            <person name="Dixon R.A."/>
            <person name="May G.D."/>
            <person name="Schwartz D.C."/>
            <person name="Rogers J."/>
            <person name="Quetier F."/>
            <person name="Town C.D."/>
            <person name="Roe B.A."/>
        </authorList>
    </citation>
    <scope>NUCLEOTIDE SEQUENCE [LARGE SCALE GENOMIC DNA]</scope>
    <source>
        <strain evidence="1">A17</strain>
        <strain evidence="2 3">cv. Jemalong A17</strain>
    </source>
</reference>
<dbReference type="Proteomes" id="UP000002051">
    <property type="component" value="Unassembled WGS sequence"/>
</dbReference>